<name>A0A1D9PAW1_9FLAO</name>
<protein>
    <submittedName>
        <fullName evidence="1">Uncharacterized protein</fullName>
    </submittedName>
</protein>
<evidence type="ECO:0000313" key="1">
    <source>
        <dbReference type="EMBL" id="AOZ99718.1"/>
    </source>
</evidence>
<dbReference type="OrthoDB" id="9809277at2"/>
<reference evidence="1 2" key="1">
    <citation type="submission" date="2016-10" db="EMBL/GenBank/DDBJ databases">
        <title>Complete Genome Sequence of Flavobacterium sp. PK15.</title>
        <authorList>
            <person name="Ekwe A."/>
            <person name="Kim S.B."/>
        </authorList>
    </citation>
    <scope>NUCLEOTIDE SEQUENCE [LARGE SCALE GENOMIC DNA]</scope>
    <source>
        <strain evidence="1 2">PK15</strain>
    </source>
</reference>
<organism evidence="1 2">
    <name type="scientific">Flavobacterium commune</name>
    <dbReference type="NCBI Taxonomy" id="1306519"/>
    <lineage>
        <taxon>Bacteria</taxon>
        <taxon>Pseudomonadati</taxon>
        <taxon>Bacteroidota</taxon>
        <taxon>Flavobacteriia</taxon>
        <taxon>Flavobacteriales</taxon>
        <taxon>Flavobacteriaceae</taxon>
        <taxon>Flavobacterium</taxon>
    </lineage>
</organism>
<dbReference type="EMBL" id="CP017774">
    <property type="protein sequence ID" value="AOZ99718.1"/>
    <property type="molecule type" value="Genomic_DNA"/>
</dbReference>
<dbReference type="RefSeq" id="WP_071184964.1">
    <property type="nucleotide sequence ID" value="NZ_CP017774.1"/>
</dbReference>
<dbReference type="AlphaFoldDB" id="A0A1D9PAW1"/>
<evidence type="ECO:0000313" key="2">
    <source>
        <dbReference type="Proteomes" id="UP000178198"/>
    </source>
</evidence>
<keyword evidence="2" id="KW-1185">Reference proteome</keyword>
<proteinExistence type="predicted"/>
<dbReference type="Proteomes" id="UP000178198">
    <property type="component" value="Chromosome"/>
</dbReference>
<accession>A0A1D9PAW1</accession>
<dbReference type="KEGG" id="fcm:BIW12_09860"/>
<sequence length="160" mass="18290">MRKNFFTVFVLINFCCGFAQKHNTINKNGLTINGIIFKINSGNNDVPLILKTFGQPDSIEDYFFEIDNVMGKKYTYNNGLILYVTNNSLESFEITGKSYLFSPKNIKVGDTISSLETKFPNSYKSRSNLVLKLNYLNWDAGFLIEYNASGIVRKISFYKP</sequence>
<gene>
    <name evidence="1" type="ORF">BIW12_09860</name>
</gene>